<dbReference type="Gene3D" id="3.40.33.10">
    <property type="entry name" value="CAP"/>
    <property type="match status" value="1"/>
</dbReference>
<evidence type="ECO:0000313" key="2">
    <source>
        <dbReference type="EMBL" id="MPC77826.1"/>
    </source>
</evidence>
<proteinExistence type="predicted"/>
<organism evidence="2 3">
    <name type="scientific">Portunus trituberculatus</name>
    <name type="common">Swimming crab</name>
    <name type="synonym">Neptunus trituberculatus</name>
    <dbReference type="NCBI Taxonomy" id="210409"/>
    <lineage>
        <taxon>Eukaryota</taxon>
        <taxon>Metazoa</taxon>
        <taxon>Ecdysozoa</taxon>
        <taxon>Arthropoda</taxon>
        <taxon>Crustacea</taxon>
        <taxon>Multicrustacea</taxon>
        <taxon>Malacostraca</taxon>
        <taxon>Eumalacostraca</taxon>
        <taxon>Eucarida</taxon>
        <taxon>Decapoda</taxon>
        <taxon>Pleocyemata</taxon>
        <taxon>Brachyura</taxon>
        <taxon>Eubrachyura</taxon>
        <taxon>Portunoidea</taxon>
        <taxon>Portunidae</taxon>
        <taxon>Portuninae</taxon>
        <taxon>Portunus</taxon>
    </lineage>
</organism>
<dbReference type="SUPFAM" id="SSF55797">
    <property type="entry name" value="PR-1-like"/>
    <property type="match status" value="1"/>
</dbReference>
<dbReference type="OrthoDB" id="337038at2759"/>
<dbReference type="InterPro" id="IPR035940">
    <property type="entry name" value="CAP_sf"/>
</dbReference>
<evidence type="ECO:0000259" key="1">
    <source>
        <dbReference type="Pfam" id="PF00188"/>
    </source>
</evidence>
<reference evidence="2 3" key="1">
    <citation type="submission" date="2019-05" db="EMBL/GenBank/DDBJ databases">
        <title>Another draft genome of Portunus trituberculatus and its Hox gene families provides insights of decapod evolution.</title>
        <authorList>
            <person name="Jeong J.-H."/>
            <person name="Song I."/>
            <person name="Kim S."/>
            <person name="Choi T."/>
            <person name="Kim D."/>
            <person name="Ryu S."/>
            <person name="Kim W."/>
        </authorList>
    </citation>
    <scope>NUCLEOTIDE SEQUENCE [LARGE SCALE GENOMIC DNA]</scope>
    <source>
        <tissue evidence="2">Muscle</tissue>
    </source>
</reference>
<name>A0A5B7I7C2_PORTR</name>
<evidence type="ECO:0000313" key="3">
    <source>
        <dbReference type="Proteomes" id="UP000324222"/>
    </source>
</evidence>
<dbReference type="AlphaFoldDB" id="A0A5B7I7C2"/>
<dbReference type="Pfam" id="PF00188">
    <property type="entry name" value="CAP"/>
    <property type="match status" value="1"/>
</dbReference>
<sequence length="78" mass="9069">MRPNTESVNSILYRSQVLQHWWGARKEFRYGETNNLTMVAAYTQMAWYNSHQLGCGFSQCNTPGGSTFFRYVCNYCPV</sequence>
<dbReference type="EMBL" id="VSRR010046858">
    <property type="protein sequence ID" value="MPC77826.1"/>
    <property type="molecule type" value="Genomic_DNA"/>
</dbReference>
<dbReference type="Proteomes" id="UP000324222">
    <property type="component" value="Unassembled WGS sequence"/>
</dbReference>
<protein>
    <submittedName>
        <fullName evidence="2">Cysteine-rich venom protein kaouthin-2</fullName>
    </submittedName>
</protein>
<feature type="domain" description="SCP" evidence="1">
    <location>
        <begin position="16"/>
        <end position="75"/>
    </location>
</feature>
<comment type="caution">
    <text evidence="2">The sequence shown here is derived from an EMBL/GenBank/DDBJ whole genome shotgun (WGS) entry which is preliminary data.</text>
</comment>
<dbReference type="InterPro" id="IPR014044">
    <property type="entry name" value="CAP_dom"/>
</dbReference>
<keyword evidence="3" id="KW-1185">Reference proteome</keyword>
<accession>A0A5B7I7C2</accession>
<gene>
    <name evidence="2" type="primary">CRVP2</name>
    <name evidence="2" type="ORF">E2C01_072293</name>
</gene>